<dbReference type="RefSeq" id="WP_184288438.1">
    <property type="nucleotide sequence ID" value="NZ_JACHJO010000003.1"/>
</dbReference>
<dbReference type="AlphaFoldDB" id="A0A841IKA4"/>
<evidence type="ECO:0000313" key="2">
    <source>
        <dbReference type="Proteomes" id="UP000536604"/>
    </source>
</evidence>
<dbReference type="Gene3D" id="1.10.287.1060">
    <property type="entry name" value="ESAT-6-like"/>
    <property type="match status" value="1"/>
</dbReference>
<evidence type="ECO:0000313" key="1">
    <source>
        <dbReference type="EMBL" id="MBB6119147.1"/>
    </source>
</evidence>
<keyword evidence="2" id="KW-1185">Reference proteome</keyword>
<gene>
    <name evidence="1" type="ORF">FHS13_001082</name>
</gene>
<name>A0A841IKA4_9ACTN</name>
<dbReference type="Proteomes" id="UP000536604">
    <property type="component" value="Unassembled WGS sequence"/>
</dbReference>
<dbReference type="InterPro" id="IPR036689">
    <property type="entry name" value="ESAT-6-like_sf"/>
</dbReference>
<protein>
    <submittedName>
        <fullName evidence="1">Uncharacterized protein YukE</fullName>
    </submittedName>
</protein>
<dbReference type="SUPFAM" id="SSF140453">
    <property type="entry name" value="EsxAB dimer-like"/>
    <property type="match status" value="1"/>
</dbReference>
<reference evidence="1 2" key="1">
    <citation type="submission" date="2020-08" db="EMBL/GenBank/DDBJ databases">
        <title>Genomic Encyclopedia of Type Strains, Phase III (KMG-III): the genomes of soil and plant-associated and newly described type strains.</title>
        <authorList>
            <person name="Whitman W."/>
        </authorList>
    </citation>
    <scope>NUCLEOTIDE SEQUENCE [LARGE SCALE GENOMIC DNA]</scope>
    <source>
        <strain evidence="1 2">CECT 8712</strain>
    </source>
</reference>
<comment type="caution">
    <text evidence="1">The sequence shown here is derived from an EMBL/GenBank/DDBJ whole genome shotgun (WGS) entry which is preliminary data.</text>
</comment>
<organism evidence="1 2">
    <name type="scientific">Nocardiopsis algeriensis</name>
    <dbReference type="NCBI Taxonomy" id="1478215"/>
    <lineage>
        <taxon>Bacteria</taxon>
        <taxon>Bacillati</taxon>
        <taxon>Actinomycetota</taxon>
        <taxon>Actinomycetes</taxon>
        <taxon>Streptosporangiales</taxon>
        <taxon>Nocardiopsidaceae</taxon>
        <taxon>Nocardiopsis</taxon>
    </lineage>
</organism>
<sequence length="108" mass="12238">MTQRTRNTEEANRIAQEAMSEAYNNCRSIYTSVDNTRDQLRVSWRGAAANSYFEALVLWLEELRLITNDMNRMIGTFGGTVQQMLQTEDQAVLTGSSWIGELNPNQSG</sequence>
<dbReference type="EMBL" id="JACHJO010000003">
    <property type="protein sequence ID" value="MBB6119147.1"/>
    <property type="molecule type" value="Genomic_DNA"/>
</dbReference>
<accession>A0A841IKA4</accession>
<proteinExistence type="predicted"/>